<name>A0A8J5S6D5_ZIZPA</name>
<keyword evidence="3" id="KW-1185">Reference proteome</keyword>
<evidence type="ECO:0000256" key="1">
    <source>
        <dbReference type="SAM" id="MobiDB-lite"/>
    </source>
</evidence>
<dbReference type="Proteomes" id="UP000729402">
    <property type="component" value="Unassembled WGS sequence"/>
</dbReference>
<reference evidence="2" key="2">
    <citation type="submission" date="2021-02" db="EMBL/GenBank/DDBJ databases">
        <authorList>
            <person name="Kimball J.A."/>
            <person name="Haas M.W."/>
            <person name="Macchietto M."/>
            <person name="Kono T."/>
            <person name="Duquette J."/>
            <person name="Shao M."/>
        </authorList>
    </citation>
    <scope>NUCLEOTIDE SEQUENCE</scope>
    <source>
        <tissue evidence="2">Fresh leaf tissue</tissue>
    </source>
</reference>
<accession>A0A8J5S6D5</accession>
<reference evidence="2" key="1">
    <citation type="journal article" date="2021" name="bioRxiv">
        <title>Whole Genome Assembly and Annotation of Northern Wild Rice, Zizania palustris L., Supports a Whole Genome Duplication in the Zizania Genus.</title>
        <authorList>
            <person name="Haas M."/>
            <person name="Kono T."/>
            <person name="Macchietto M."/>
            <person name="Millas R."/>
            <person name="McGilp L."/>
            <person name="Shao M."/>
            <person name="Duquette J."/>
            <person name="Hirsch C.N."/>
            <person name="Kimball J."/>
        </authorList>
    </citation>
    <scope>NUCLEOTIDE SEQUENCE</scope>
    <source>
        <tissue evidence="2">Fresh leaf tissue</tissue>
    </source>
</reference>
<evidence type="ECO:0000313" key="3">
    <source>
        <dbReference type="Proteomes" id="UP000729402"/>
    </source>
</evidence>
<dbReference type="EMBL" id="JAAALK010000286">
    <property type="protein sequence ID" value="KAG8061317.1"/>
    <property type="molecule type" value="Genomic_DNA"/>
</dbReference>
<proteinExistence type="predicted"/>
<protein>
    <submittedName>
        <fullName evidence="2">Uncharacterized protein</fullName>
    </submittedName>
</protein>
<evidence type="ECO:0000313" key="2">
    <source>
        <dbReference type="EMBL" id="KAG8061317.1"/>
    </source>
</evidence>
<sequence length="76" mass="8376">MGSRLRTKASKRLQAYVQHRKPLFELGLSKGFSEATGLRLAWEAPFEPGLSRGSKPPFSMGNPPSNQGFSKASKRL</sequence>
<organism evidence="2 3">
    <name type="scientific">Zizania palustris</name>
    <name type="common">Northern wild rice</name>
    <dbReference type="NCBI Taxonomy" id="103762"/>
    <lineage>
        <taxon>Eukaryota</taxon>
        <taxon>Viridiplantae</taxon>
        <taxon>Streptophyta</taxon>
        <taxon>Embryophyta</taxon>
        <taxon>Tracheophyta</taxon>
        <taxon>Spermatophyta</taxon>
        <taxon>Magnoliopsida</taxon>
        <taxon>Liliopsida</taxon>
        <taxon>Poales</taxon>
        <taxon>Poaceae</taxon>
        <taxon>BOP clade</taxon>
        <taxon>Oryzoideae</taxon>
        <taxon>Oryzeae</taxon>
        <taxon>Zizaniinae</taxon>
        <taxon>Zizania</taxon>
    </lineage>
</organism>
<comment type="caution">
    <text evidence="2">The sequence shown here is derived from an EMBL/GenBank/DDBJ whole genome shotgun (WGS) entry which is preliminary data.</text>
</comment>
<feature type="region of interest" description="Disordered" evidence="1">
    <location>
        <begin position="51"/>
        <end position="76"/>
    </location>
</feature>
<gene>
    <name evidence="2" type="ORF">GUJ93_ZPchr0003g17120</name>
</gene>
<dbReference type="AlphaFoldDB" id="A0A8J5S6D5"/>